<dbReference type="PANTHER" id="PTHR23084:SF263">
    <property type="entry name" value="MORN REPEAT-CONTAINING PROTEIN 1"/>
    <property type="match status" value="1"/>
</dbReference>
<dbReference type="Gene3D" id="2.20.110.10">
    <property type="entry name" value="Histone H3 K4-specific methyltransferase SET7/9 N-terminal domain"/>
    <property type="match status" value="4"/>
</dbReference>
<organism evidence="3 4">
    <name type="scientific">Vombatus ursinus</name>
    <name type="common">Common wombat</name>
    <dbReference type="NCBI Taxonomy" id="29139"/>
    <lineage>
        <taxon>Eukaryota</taxon>
        <taxon>Metazoa</taxon>
        <taxon>Chordata</taxon>
        <taxon>Craniata</taxon>
        <taxon>Vertebrata</taxon>
        <taxon>Euteleostomi</taxon>
        <taxon>Mammalia</taxon>
        <taxon>Metatheria</taxon>
        <taxon>Diprotodontia</taxon>
        <taxon>Vombatidae</taxon>
        <taxon>Vombatus</taxon>
    </lineage>
</organism>
<reference evidence="4" key="1">
    <citation type="submission" date="2018-12" db="EMBL/GenBank/DDBJ databases">
        <authorList>
            <person name="Yazar S."/>
        </authorList>
    </citation>
    <scope>NUCLEOTIDE SEQUENCE [LARGE SCALE GENOMIC DNA]</scope>
</reference>
<evidence type="ECO:0008006" key="5">
    <source>
        <dbReference type="Google" id="ProtNLM"/>
    </source>
</evidence>
<dbReference type="SUPFAM" id="SSF82185">
    <property type="entry name" value="Histone H3 K4-specific methyltransferase SET7/9 N-terminal domain"/>
    <property type="match status" value="1"/>
</dbReference>
<dbReference type="AlphaFoldDB" id="A0A4X2M9F4"/>
<keyword evidence="2" id="KW-0812">Transmembrane</keyword>
<dbReference type="Pfam" id="PF02493">
    <property type="entry name" value="MORN"/>
    <property type="match status" value="7"/>
</dbReference>
<evidence type="ECO:0000256" key="2">
    <source>
        <dbReference type="SAM" id="Phobius"/>
    </source>
</evidence>
<keyword evidence="2" id="KW-1133">Transmembrane helix</keyword>
<name>A0A4X2M9F4_VOMUR</name>
<evidence type="ECO:0000256" key="1">
    <source>
        <dbReference type="ARBA" id="ARBA00022737"/>
    </source>
</evidence>
<dbReference type="GeneTree" id="ENSGT00940000161806"/>
<dbReference type="STRING" id="29139.ENSVURP00010030956"/>
<dbReference type="InterPro" id="IPR003409">
    <property type="entry name" value="MORN"/>
</dbReference>
<keyword evidence="2" id="KW-0472">Membrane</keyword>
<protein>
    <recommendedName>
        <fullName evidence="5">MORN repeat containing 1</fullName>
    </recommendedName>
</protein>
<feature type="transmembrane region" description="Helical" evidence="2">
    <location>
        <begin position="389"/>
        <end position="408"/>
    </location>
</feature>
<keyword evidence="4" id="KW-1185">Reference proteome</keyword>
<reference evidence="3" key="2">
    <citation type="submission" date="2025-08" db="UniProtKB">
        <authorList>
            <consortium name="Ensembl"/>
        </authorList>
    </citation>
    <scope>IDENTIFICATION</scope>
</reference>
<dbReference type="Ensembl" id="ENSVURT00010035245.1">
    <property type="protein sequence ID" value="ENSVURP00010030956.1"/>
    <property type="gene ID" value="ENSVURG00010023674.1"/>
</dbReference>
<evidence type="ECO:0000313" key="4">
    <source>
        <dbReference type="Proteomes" id="UP000314987"/>
    </source>
</evidence>
<dbReference type="PANTHER" id="PTHR23084">
    <property type="entry name" value="PHOSPHATIDYLINOSITOL-4-PHOSPHATE 5-KINASE RELATED"/>
    <property type="match status" value="1"/>
</dbReference>
<dbReference type="SMART" id="SM00698">
    <property type="entry name" value="MORN"/>
    <property type="match status" value="7"/>
</dbReference>
<dbReference type="Proteomes" id="UP000314987">
    <property type="component" value="Unassembled WGS sequence"/>
</dbReference>
<sequence length="468" mass="51986">MEGKEAARVGYPKCSLNYMEIHLTSLLSSGYGHYLYQNTFFRYEGEWKDGKKHGYGKLLFKDGSYYEGEFVDGEIIGRGQRYWASSGNTYSGQFVLGELQGHGIMKYKDGGKYEGEFSHGVREGHGSLIDKNGQVYKGSFHENKKHGVGQMTFNNGDKYEGDWILDQRQGHGVLHSADGSTYKGQWRNGVFNGQGLMIHCSGTIYDGLWINGYPATQASKIVILGPKVIKVVQGSSITLSVQLQTDDGEIVESESGRALKVQAGVRYVQLPAFSNFGFFKMTGDAEVKPIQTPFGFECIDYPLTPAVSGSPEKDASRSECPEDAPCFPKEDLEPESLLESLFLRNQTFSSPHYQQVNHGCAEFRNISLAAPPPEYYPIMFLGSLPNKTLLLVSVCAWLTIPFFLLVSLPGEYIIMVQEITTPPFLGKMLPTAFVHLKVLAQHIPLLCYLGSNKSTCAWVSLSLQKTLF</sequence>
<keyword evidence="1" id="KW-0677">Repeat</keyword>
<accession>A0A4X2M9F4</accession>
<reference evidence="3" key="3">
    <citation type="submission" date="2025-09" db="UniProtKB">
        <authorList>
            <consortium name="Ensembl"/>
        </authorList>
    </citation>
    <scope>IDENTIFICATION</scope>
</reference>
<evidence type="ECO:0000313" key="3">
    <source>
        <dbReference type="Ensembl" id="ENSVURP00010030956.1"/>
    </source>
</evidence>
<proteinExistence type="predicted"/>